<name>A0ABW0ENH0_9PSEU</name>
<dbReference type="Proteomes" id="UP001596157">
    <property type="component" value="Unassembled WGS sequence"/>
</dbReference>
<evidence type="ECO:0000313" key="6">
    <source>
        <dbReference type="EMBL" id="MFC5287105.1"/>
    </source>
</evidence>
<gene>
    <name evidence="6" type="ORF">ACFPM7_08595</name>
</gene>
<proteinExistence type="inferred from homology"/>
<dbReference type="Pfam" id="PF03704">
    <property type="entry name" value="BTAD"/>
    <property type="match status" value="1"/>
</dbReference>
<evidence type="ECO:0000256" key="3">
    <source>
        <dbReference type="PROSITE-ProRule" id="PRU00339"/>
    </source>
</evidence>
<feature type="domain" description="OmpR/PhoB-type" evidence="5">
    <location>
        <begin position="1"/>
        <end position="102"/>
    </location>
</feature>
<dbReference type="Gene3D" id="3.40.50.300">
    <property type="entry name" value="P-loop containing nucleotide triphosphate hydrolases"/>
    <property type="match status" value="1"/>
</dbReference>
<dbReference type="InterPro" id="IPR011990">
    <property type="entry name" value="TPR-like_helical_dom_sf"/>
</dbReference>
<dbReference type="InterPro" id="IPR005158">
    <property type="entry name" value="BTAD"/>
</dbReference>
<dbReference type="PROSITE" id="PS51755">
    <property type="entry name" value="OMPR_PHOB"/>
    <property type="match status" value="1"/>
</dbReference>
<evidence type="ECO:0000256" key="4">
    <source>
        <dbReference type="PROSITE-ProRule" id="PRU01091"/>
    </source>
</evidence>
<dbReference type="SMART" id="SM00028">
    <property type="entry name" value="TPR"/>
    <property type="match status" value="6"/>
</dbReference>
<reference evidence="7" key="1">
    <citation type="journal article" date="2019" name="Int. J. Syst. Evol. Microbiol.">
        <title>The Global Catalogue of Microorganisms (GCM) 10K type strain sequencing project: providing services to taxonomists for standard genome sequencing and annotation.</title>
        <authorList>
            <consortium name="The Broad Institute Genomics Platform"/>
            <consortium name="The Broad Institute Genome Sequencing Center for Infectious Disease"/>
            <person name="Wu L."/>
            <person name="Ma J."/>
        </authorList>
    </citation>
    <scope>NUCLEOTIDE SEQUENCE [LARGE SCALE GENOMIC DNA]</scope>
    <source>
        <strain evidence="7">CCUG 59778</strain>
    </source>
</reference>
<dbReference type="InterPro" id="IPR027417">
    <property type="entry name" value="P-loop_NTPase"/>
</dbReference>
<dbReference type="PRINTS" id="PR00364">
    <property type="entry name" value="DISEASERSIST"/>
</dbReference>
<dbReference type="PANTHER" id="PTHR47691:SF3">
    <property type="entry name" value="HTH-TYPE TRANSCRIPTIONAL REGULATOR RV0890C-RELATED"/>
    <property type="match status" value="1"/>
</dbReference>
<dbReference type="InterPro" id="IPR036388">
    <property type="entry name" value="WH-like_DNA-bd_sf"/>
</dbReference>
<evidence type="ECO:0000256" key="2">
    <source>
        <dbReference type="ARBA" id="ARBA00023125"/>
    </source>
</evidence>
<dbReference type="InterPro" id="IPR016032">
    <property type="entry name" value="Sig_transdc_resp-reg_C-effctor"/>
</dbReference>
<keyword evidence="6" id="KW-0067">ATP-binding</keyword>
<sequence>MRVRVLGPVEILDGNGRPLPLGRVKQRVLLTMLALRAGAAVPRDTLIAGLWGQSPPRSAAANLSTYVSELRKLVSIKAVDGGYLLDLADVDVLDFRGLAARGLAAHGDGRAELAADLLAQARALWRGPVFTGLPVPGSMADDLAGLDALRAEVDAAAAPAQAARPAAPPRQLPAAARAFTGRAAELAWLDAALARQVRSGALMLTAVVGSAGTGKTALAVRWAHTAAGHFPDGQLHADLRGYGAGTPAAPLEVLTSFLRALGLRDEQIPADEPSAAAALRSMLAGTRTLVLLDNAGSAEQVRPLLPGGPGCLVLVTSRARLTDLVAVDGADLLPIDGLDPRDTRRLLSAVLGEERVLTEPEAAAALGELCAHLPLALRLAAARVSTSGGSLAGYVAELADARLDLLSVDERPSTVRAMFDASYRLLADDVRRLFRLLSFAPGPTFTARSAAALLDVAPETAAGLVGGLVAASMVERRGPDRYGMHDLLAVYAGEKAALEEPAAHEERGRLLRCHLADAATAVDRLGWAMAREPVAVDGGPPALRFAGHAEALAWLDDNIDALVRAAVDAAEHGPLPIAWQLADQLRGYFWLRRCTPEWLAVATAAVTAATAFRDPSGVILARHCLGDAHWSLGQYEEATAEYKPAIDACRVAGSPERHSGLLINIGAVCREQGELDAAAAHLREALDIKRRNGLAESTVRANLGLIYREMGRFDDALAEHTRVLELHSATGVTAERAFSLISIGATHRALGRVEAAIGHLTDALALHREIGNRAGEVNALEELAAAERDRGDLPAALACASAAAELARELGNPRAEVATTLALASVQLRLGDHWEAVRGYERGLAAARRDRIRYAEVEALIGLAGAHRAEAPDTAAQLAAEALEAATACGFGHLAELAREQAGH</sequence>
<dbReference type="InterPro" id="IPR001867">
    <property type="entry name" value="OmpR/PhoB-type_DNA-bd"/>
</dbReference>
<evidence type="ECO:0000256" key="1">
    <source>
        <dbReference type="ARBA" id="ARBA00005820"/>
    </source>
</evidence>
<dbReference type="SUPFAM" id="SSF52540">
    <property type="entry name" value="P-loop containing nucleoside triphosphate hydrolases"/>
    <property type="match status" value="1"/>
</dbReference>
<dbReference type="SUPFAM" id="SSF48452">
    <property type="entry name" value="TPR-like"/>
    <property type="match status" value="1"/>
</dbReference>
<evidence type="ECO:0000313" key="7">
    <source>
        <dbReference type="Proteomes" id="UP001596157"/>
    </source>
</evidence>
<dbReference type="Pfam" id="PF13424">
    <property type="entry name" value="TPR_12"/>
    <property type="match status" value="3"/>
</dbReference>
<feature type="repeat" description="TPR" evidence="3">
    <location>
        <begin position="697"/>
        <end position="730"/>
    </location>
</feature>
<dbReference type="Gene3D" id="1.10.10.10">
    <property type="entry name" value="Winged helix-like DNA-binding domain superfamily/Winged helix DNA-binding domain"/>
    <property type="match status" value="1"/>
</dbReference>
<dbReference type="PROSITE" id="PS50005">
    <property type="entry name" value="TPR"/>
    <property type="match status" value="1"/>
</dbReference>
<keyword evidence="7" id="KW-1185">Reference proteome</keyword>
<protein>
    <submittedName>
        <fullName evidence="6">ATP-binding protein</fullName>
    </submittedName>
</protein>
<comment type="similarity">
    <text evidence="1">Belongs to the AfsR/DnrI/RedD regulatory family.</text>
</comment>
<organism evidence="6 7">
    <name type="scientific">Actinokineospora guangxiensis</name>
    <dbReference type="NCBI Taxonomy" id="1490288"/>
    <lineage>
        <taxon>Bacteria</taxon>
        <taxon>Bacillati</taxon>
        <taxon>Actinomycetota</taxon>
        <taxon>Actinomycetes</taxon>
        <taxon>Pseudonocardiales</taxon>
        <taxon>Pseudonocardiaceae</taxon>
        <taxon>Actinokineospora</taxon>
    </lineage>
</organism>
<keyword evidence="2 4" id="KW-0238">DNA-binding</keyword>
<comment type="caution">
    <text evidence="6">The sequence shown here is derived from an EMBL/GenBank/DDBJ whole genome shotgun (WGS) entry which is preliminary data.</text>
</comment>
<feature type="DNA-binding region" description="OmpR/PhoB-type" evidence="4">
    <location>
        <begin position="1"/>
        <end position="102"/>
    </location>
</feature>
<dbReference type="SMART" id="SM00862">
    <property type="entry name" value="Trans_reg_C"/>
    <property type="match status" value="1"/>
</dbReference>
<dbReference type="InterPro" id="IPR019734">
    <property type="entry name" value="TPR_rpt"/>
</dbReference>
<keyword evidence="3" id="KW-0802">TPR repeat</keyword>
<dbReference type="EMBL" id="JBHSKF010000003">
    <property type="protein sequence ID" value="MFC5287105.1"/>
    <property type="molecule type" value="Genomic_DNA"/>
</dbReference>
<evidence type="ECO:0000259" key="5">
    <source>
        <dbReference type="PROSITE" id="PS51755"/>
    </source>
</evidence>
<dbReference type="GO" id="GO:0005524">
    <property type="term" value="F:ATP binding"/>
    <property type="evidence" value="ECO:0007669"/>
    <property type="project" value="UniProtKB-KW"/>
</dbReference>
<dbReference type="Gene3D" id="1.25.40.10">
    <property type="entry name" value="Tetratricopeptide repeat domain"/>
    <property type="match status" value="2"/>
</dbReference>
<dbReference type="PANTHER" id="PTHR47691">
    <property type="entry name" value="REGULATOR-RELATED"/>
    <property type="match status" value="1"/>
</dbReference>
<keyword evidence="6" id="KW-0547">Nucleotide-binding</keyword>
<dbReference type="SUPFAM" id="SSF46894">
    <property type="entry name" value="C-terminal effector domain of the bipartite response regulators"/>
    <property type="match status" value="1"/>
</dbReference>
<accession>A0ABW0ENH0</accession>
<dbReference type="RefSeq" id="WP_378245709.1">
    <property type="nucleotide sequence ID" value="NZ_JBHSKF010000003.1"/>
</dbReference>